<name>A0AAV6J6H0_9ERIC</name>
<keyword evidence="3" id="KW-1185">Reference proteome</keyword>
<organism evidence="2 3">
    <name type="scientific">Rhododendron griersonianum</name>
    <dbReference type="NCBI Taxonomy" id="479676"/>
    <lineage>
        <taxon>Eukaryota</taxon>
        <taxon>Viridiplantae</taxon>
        <taxon>Streptophyta</taxon>
        <taxon>Embryophyta</taxon>
        <taxon>Tracheophyta</taxon>
        <taxon>Spermatophyta</taxon>
        <taxon>Magnoliopsida</taxon>
        <taxon>eudicotyledons</taxon>
        <taxon>Gunneridae</taxon>
        <taxon>Pentapetalae</taxon>
        <taxon>asterids</taxon>
        <taxon>Ericales</taxon>
        <taxon>Ericaceae</taxon>
        <taxon>Ericoideae</taxon>
        <taxon>Rhodoreae</taxon>
        <taxon>Rhododendron</taxon>
    </lineage>
</organism>
<evidence type="ECO:0000313" key="3">
    <source>
        <dbReference type="Proteomes" id="UP000823749"/>
    </source>
</evidence>
<dbReference type="PANTHER" id="PTHR13382">
    <property type="entry name" value="MITOCHONDRIAL ATP SYNTHASE COUPLING FACTOR B"/>
    <property type="match status" value="1"/>
</dbReference>
<feature type="domain" description="F-box" evidence="1">
    <location>
        <begin position="201"/>
        <end position="241"/>
    </location>
</feature>
<dbReference type="Gene3D" id="1.20.1280.50">
    <property type="match status" value="1"/>
</dbReference>
<dbReference type="InterPro" id="IPR036047">
    <property type="entry name" value="F-box-like_dom_sf"/>
</dbReference>
<gene>
    <name evidence="2" type="ORF">RHGRI_022767</name>
</gene>
<accession>A0AAV6J6H0</accession>
<protein>
    <recommendedName>
        <fullName evidence="1">F-box domain-containing protein</fullName>
    </recommendedName>
</protein>
<dbReference type="SUPFAM" id="SSF81383">
    <property type="entry name" value="F-box domain"/>
    <property type="match status" value="1"/>
</dbReference>
<dbReference type="Pfam" id="PF12937">
    <property type="entry name" value="F-box-like"/>
    <property type="match status" value="1"/>
</dbReference>
<reference evidence="2" key="1">
    <citation type="submission" date="2020-08" db="EMBL/GenBank/DDBJ databases">
        <title>Plant Genome Project.</title>
        <authorList>
            <person name="Zhang R.-G."/>
        </authorList>
    </citation>
    <scope>NUCLEOTIDE SEQUENCE</scope>
    <source>
        <strain evidence="2">WSP0</strain>
        <tissue evidence="2">Leaf</tissue>
    </source>
</reference>
<dbReference type="InterPro" id="IPR050648">
    <property type="entry name" value="F-box_LRR-repeat"/>
</dbReference>
<dbReference type="PROSITE" id="PS50181">
    <property type="entry name" value="FBOX"/>
    <property type="match status" value="1"/>
</dbReference>
<dbReference type="EMBL" id="JACTNZ010000008">
    <property type="protein sequence ID" value="KAG5534765.1"/>
    <property type="molecule type" value="Genomic_DNA"/>
</dbReference>
<sequence length="508" mass="57011">MALNLWHFPTHSKENSLFSGINSGNGYRMEGCPEKNSAGVANFRDFYLELENSQNCSREKTEKASDNIVDLLPPDPFGMDLSSTFTAIKGWIEDIENDLDLELRSLGFFTDPVEVERVEDRLPAGLNLVCNGVVKLRQKVDNSKIQEDSAGHDKYIGAGLFDGNIEEFMHFSYDKYWASSDPANEFQGCSETHWESDGGAPHDALLFTLGYLGVRDLLSVERVCKSLRDAVQNDSLIWRNIHIDQPLSHGITDDALLRLTSRAQGTLQCLSLVQCLRITDSGLTHVIERNPGLKKVSSQQINFVWTIVLSVPGCLRLGIEGILCNLKYLKAAGKLRINNLRIGGLYGITNKQFEELKFLLGADNPKQLSTHKPRFYGGGKLYLSCDDDRAIDIEACPRCQKLRQVYDCPAERCQGKNQSTQLCRACTICIARCIHCGCCINDTDYEETFCLDLLCLDCWKQLLISQEEMDVNSSKCTIFHQQARLFVADEDAAPRYTAGSVFRRLKGQ</sequence>
<dbReference type="PANTHER" id="PTHR13382:SF20">
    <property type="entry name" value="F-BOX PROTEIN SKIP14-LIKE"/>
    <property type="match status" value="1"/>
</dbReference>
<evidence type="ECO:0000259" key="1">
    <source>
        <dbReference type="PROSITE" id="PS50181"/>
    </source>
</evidence>
<dbReference type="GO" id="GO:0005737">
    <property type="term" value="C:cytoplasm"/>
    <property type="evidence" value="ECO:0007669"/>
    <property type="project" value="TreeGrafter"/>
</dbReference>
<evidence type="ECO:0000313" key="2">
    <source>
        <dbReference type="EMBL" id="KAG5534765.1"/>
    </source>
</evidence>
<dbReference type="InterPro" id="IPR001810">
    <property type="entry name" value="F-box_dom"/>
</dbReference>
<proteinExistence type="predicted"/>
<dbReference type="AlphaFoldDB" id="A0AAV6J6H0"/>
<comment type="caution">
    <text evidence="2">The sequence shown here is derived from an EMBL/GenBank/DDBJ whole genome shotgun (WGS) entry which is preliminary data.</text>
</comment>
<dbReference type="Proteomes" id="UP000823749">
    <property type="component" value="Chromosome 8"/>
</dbReference>